<dbReference type="RefSeq" id="WP_263342195.1">
    <property type="nucleotide sequence ID" value="NZ_JAGSYH010000010.1"/>
</dbReference>
<feature type="region of interest" description="Disordered" evidence="1">
    <location>
        <begin position="1"/>
        <end position="30"/>
    </location>
</feature>
<comment type="caution">
    <text evidence="2">The sequence shown here is derived from an EMBL/GenBank/DDBJ whole genome shotgun (WGS) entry which is preliminary data.</text>
</comment>
<organism evidence="2 3">
    <name type="scientific">Acidicapsa dinghuensis</name>
    <dbReference type="NCBI Taxonomy" id="2218256"/>
    <lineage>
        <taxon>Bacteria</taxon>
        <taxon>Pseudomonadati</taxon>
        <taxon>Acidobacteriota</taxon>
        <taxon>Terriglobia</taxon>
        <taxon>Terriglobales</taxon>
        <taxon>Acidobacteriaceae</taxon>
        <taxon>Acidicapsa</taxon>
    </lineage>
</organism>
<protein>
    <submittedName>
        <fullName evidence="2">Uncharacterized protein</fullName>
    </submittedName>
</protein>
<reference evidence="3" key="1">
    <citation type="journal article" date="2019" name="Int. J. Syst. Evol. Microbiol.">
        <title>The Global Catalogue of Microorganisms (GCM) 10K type strain sequencing project: providing services to taxonomists for standard genome sequencing and annotation.</title>
        <authorList>
            <consortium name="The Broad Institute Genomics Platform"/>
            <consortium name="The Broad Institute Genome Sequencing Center for Infectious Disease"/>
            <person name="Wu L."/>
            <person name="Ma J."/>
        </authorList>
    </citation>
    <scope>NUCLEOTIDE SEQUENCE [LARGE SCALE GENOMIC DNA]</scope>
    <source>
        <strain evidence="3">JCM 4087</strain>
    </source>
</reference>
<accession>A0ABW1EHT5</accession>
<dbReference type="Proteomes" id="UP001596091">
    <property type="component" value="Unassembled WGS sequence"/>
</dbReference>
<gene>
    <name evidence="2" type="ORF">ACFPT7_16175</name>
</gene>
<dbReference type="EMBL" id="JBHSPH010000007">
    <property type="protein sequence ID" value="MFC5863846.1"/>
    <property type="molecule type" value="Genomic_DNA"/>
</dbReference>
<sequence length="341" mass="37629">MTAALSLETPALAQSTDQHEQSKQLPLKPDVPGVQVNHRLILKDGTYQVVRKYEVIGDRVRYISVERSGDWEELPYDLVDWPATKKWEQQAAQAAVEADSPAVEEAREIDKEEAAERAANKDRMPEVARGLNLPDQDGVFVLDTYQGEPQLVELVPSTGDLQMSRQHGLRSVLPLQSQMARVELEGPAAKVHLHVNEPVLYLSLDDPDNRKTAENQVIGHAMTVDTKGASTYAHGKRGATSPNSGFAIVHVDSRRDVRIVGTVKVSPTGQITQQDNVIPTKVEILPGKYWLKLTPTEPLTIGEYALVEILDSKDMNANVWDFQVNPQAGINESAIVPIDAN</sequence>
<name>A0ABW1EHT5_9BACT</name>
<keyword evidence="3" id="KW-1185">Reference proteome</keyword>
<evidence type="ECO:0000313" key="3">
    <source>
        <dbReference type="Proteomes" id="UP001596091"/>
    </source>
</evidence>
<proteinExistence type="predicted"/>
<evidence type="ECO:0000313" key="2">
    <source>
        <dbReference type="EMBL" id="MFC5863846.1"/>
    </source>
</evidence>
<evidence type="ECO:0000256" key="1">
    <source>
        <dbReference type="SAM" id="MobiDB-lite"/>
    </source>
</evidence>